<gene>
    <name evidence="1" type="ORF">SR1949_13810</name>
</gene>
<dbReference type="AlphaFoldDB" id="A0A479ZY74"/>
<accession>A0A479ZY74</accession>
<dbReference type="Proteomes" id="UP000300142">
    <property type="component" value="Unassembled WGS sequence"/>
</dbReference>
<comment type="caution">
    <text evidence="1">The sequence shown here is derived from an EMBL/GenBank/DDBJ whole genome shotgun (WGS) entry which is preliminary data.</text>
</comment>
<name>A0A479ZY74_9CYAN</name>
<protein>
    <submittedName>
        <fullName evidence="1">Uncharacterized protein</fullName>
    </submittedName>
</protein>
<evidence type="ECO:0000313" key="1">
    <source>
        <dbReference type="EMBL" id="GCL36278.1"/>
    </source>
</evidence>
<dbReference type="EMBL" id="BJCE01000032">
    <property type="protein sequence ID" value="GCL36278.1"/>
    <property type="molecule type" value="Genomic_DNA"/>
</dbReference>
<sequence length="233" mass="26919">MVRRRQTISELRWPETDEFMAISKDWCETASINILTFVWKGYDLLLKEVLSEIDCSQAEDDIERDITQLLEPEIHSVMTGDEPYYVQHGSYERETRQVAPAQPKEYDIAFILRANRRIIWPLEAKVLKTDGAVGEYVKEINDNFVTCLYAPFSYEGGMLGYLFSGDPDKAFTNIAKKVPCTLNDHPDFPDRDHKTSDHQRIVPPEKSYPIDFRCHHLLFKIIATPTNSISSVE</sequence>
<reference evidence="2" key="1">
    <citation type="submission" date="2019-02" db="EMBL/GenBank/DDBJ databases">
        <title>Draft genome sequence of Sphaerospermopsis reniformis NIES-1949.</title>
        <authorList>
            <person name="Yamaguchi H."/>
            <person name="Suzuki S."/>
            <person name="Kawachi M."/>
        </authorList>
    </citation>
    <scope>NUCLEOTIDE SEQUENCE [LARGE SCALE GENOMIC DNA]</scope>
    <source>
        <strain evidence="2">NIES-1949</strain>
    </source>
</reference>
<proteinExistence type="predicted"/>
<organism evidence="1 2">
    <name type="scientific">Sphaerospermopsis reniformis</name>
    <dbReference type="NCBI Taxonomy" id="531300"/>
    <lineage>
        <taxon>Bacteria</taxon>
        <taxon>Bacillati</taxon>
        <taxon>Cyanobacteriota</taxon>
        <taxon>Cyanophyceae</taxon>
        <taxon>Nostocales</taxon>
        <taxon>Aphanizomenonaceae</taxon>
        <taxon>Sphaerospermopsis</taxon>
    </lineage>
</organism>
<evidence type="ECO:0000313" key="2">
    <source>
        <dbReference type="Proteomes" id="UP000300142"/>
    </source>
</evidence>
<keyword evidence="2" id="KW-1185">Reference proteome</keyword>